<dbReference type="Gene3D" id="1.20.5.340">
    <property type="match status" value="1"/>
</dbReference>
<dbReference type="Proteomes" id="UP000297245">
    <property type="component" value="Unassembled WGS sequence"/>
</dbReference>
<name>A0A4S8L1P8_DENBC</name>
<dbReference type="AlphaFoldDB" id="A0A4S8L1P8"/>
<evidence type="ECO:0000256" key="1">
    <source>
        <dbReference type="SAM" id="Coils"/>
    </source>
</evidence>
<gene>
    <name evidence="2" type="ORF">K435DRAFT_971986</name>
</gene>
<dbReference type="EMBL" id="ML179737">
    <property type="protein sequence ID" value="THU82362.1"/>
    <property type="molecule type" value="Genomic_DNA"/>
</dbReference>
<evidence type="ECO:0000313" key="3">
    <source>
        <dbReference type="Proteomes" id="UP000297245"/>
    </source>
</evidence>
<feature type="coiled-coil region" evidence="1">
    <location>
        <begin position="52"/>
        <end position="79"/>
    </location>
</feature>
<evidence type="ECO:0000313" key="2">
    <source>
        <dbReference type="EMBL" id="THU82362.1"/>
    </source>
</evidence>
<sequence length="100" mass="11080">MAQPNIPLMTQSLQNIAQEIEKFGNILPLDLQAQIEALQQAFAPLAALPQQVTQIESQVNQMQVQLDQVQGQLGQMQGQLTTIEKRLDNLVAGNRDTTIE</sequence>
<keyword evidence="3" id="KW-1185">Reference proteome</keyword>
<protein>
    <submittedName>
        <fullName evidence="2">Uncharacterized protein</fullName>
    </submittedName>
</protein>
<organism evidence="2 3">
    <name type="scientific">Dendrothele bispora (strain CBS 962.96)</name>
    <dbReference type="NCBI Taxonomy" id="1314807"/>
    <lineage>
        <taxon>Eukaryota</taxon>
        <taxon>Fungi</taxon>
        <taxon>Dikarya</taxon>
        <taxon>Basidiomycota</taxon>
        <taxon>Agaricomycotina</taxon>
        <taxon>Agaricomycetes</taxon>
        <taxon>Agaricomycetidae</taxon>
        <taxon>Agaricales</taxon>
        <taxon>Agaricales incertae sedis</taxon>
        <taxon>Dendrothele</taxon>
    </lineage>
</organism>
<keyword evidence="1" id="KW-0175">Coiled coil</keyword>
<accession>A0A4S8L1P8</accession>
<proteinExistence type="predicted"/>
<reference evidence="2 3" key="1">
    <citation type="journal article" date="2019" name="Nat. Ecol. Evol.">
        <title>Megaphylogeny resolves global patterns of mushroom evolution.</title>
        <authorList>
            <person name="Varga T."/>
            <person name="Krizsan K."/>
            <person name="Foldi C."/>
            <person name="Dima B."/>
            <person name="Sanchez-Garcia M."/>
            <person name="Sanchez-Ramirez S."/>
            <person name="Szollosi G.J."/>
            <person name="Szarkandi J.G."/>
            <person name="Papp V."/>
            <person name="Albert L."/>
            <person name="Andreopoulos W."/>
            <person name="Angelini C."/>
            <person name="Antonin V."/>
            <person name="Barry K.W."/>
            <person name="Bougher N.L."/>
            <person name="Buchanan P."/>
            <person name="Buyck B."/>
            <person name="Bense V."/>
            <person name="Catcheside P."/>
            <person name="Chovatia M."/>
            <person name="Cooper J."/>
            <person name="Damon W."/>
            <person name="Desjardin D."/>
            <person name="Finy P."/>
            <person name="Geml J."/>
            <person name="Haridas S."/>
            <person name="Hughes K."/>
            <person name="Justo A."/>
            <person name="Karasinski D."/>
            <person name="Kautmanova I."/>
            <person name="Kiss B."/>
            <person name="Kocsube S."/>
            <person name="Kotiranta H."/>
            <person name="LaButti K.M."/>
            <person name="Lechner B.E."/>
            <person name="Liimatainen K."/>
            <person name="Lipzen A."/>
            <person name="Lukacs Z."/>
            <person name="Mihaltcheva S."/>
            <person name="Morgado L.N."/>
            <person name="Niskanen T."/>
            <person name="Noordeloos M.E."/>
            <person name="Ohm R.A."/>
            <person name="Ortiz-Santana B."/>
            <person name="Ovrebo C."/>
            <person name="Racz N."/>
            <person name="Riley R."/>
            <person name="Savchenko A."/>
            <person name="Shiryaev A."/>
            <person name="Soop K."/>
            <person name="Spirin V."/>
            <person name="Szebenyi C."/>
            <person name="Tomsovsky M."/>
            <person name="Tulloss R.E."/>
            <person name="Uehling J."/>
            <person name="Grigoriev I.V."/>
            <person name="Vagvolgyi C."/>
            <person name="Papp T."/>
            <person name="Martin F.M."/>
            <person name="Miettinen O."/>
            <person name="Hibbett D.S."/>
            <person name="Nagy L.G."/>
        </authorList>
    </citation>
    <scope>NUCLEOTIDE SEQUENCE [LARGE SCALE GENOMIC DNA]</scope>
    <source>
        <strain evidence="2 3">CBS 962.96</strain>
    </source>
</reference>